<reference evidence="3" key="2">
    <citation type="submission" date="2023-07" db="EMBL/GenBank/DDBJ databases">
        <title>Myceligenerans salitolerans sp. nov., a halotolerant actinomycete isolated from a salt lake in Xinjiang, China.</title>
        <authorList>
            <person name="Guan T."/>
        </authorList>
    </citation>
    <scope>NUCLEOTIDE SEQUENCE [LARGE SCALE GENOMIC DNA]</scope>
    <source>
        <strain evidence="3">XHU 5031</strain>
    </source>
</reference>
<dbReference type="RefSeq" id="WP_207273461.1">
    <property type="nucleotide sequence ID" value="NZ_JAFMPK010000009.1"/>
</dbReference>
<sequence>MHTSPRVRSSRVRSTGSGPTHPRSVRARFRAALTGPAVALAAAALVATSVATAPPAAADGPGVGEPWVVTLGDSYISGEAGRWAGSSNADHRRADALGPHAYHDNADGTGETIAGCHRASSAEAYFGAGTQGLNLACSGARTATFTGSGFKPGIDFFDGSAGQGQALALQEAAATRNVRMVVVSIGGNDFDFAGIVQQCVVNFLTSPTWWKNYCHDDDSVEENFTAANVAAVRADVAQSLGNVATAMRNAGYTDDQWTLVVQTYPSPLPNGSGIRYSQSGYSRQFTGGCGIWNADANWANSTALPVINGALLGAAADVGLPNVRTLDMTHAFDGQRLCEEGVGLYEEVGLANWQSPGAVDRTEWINQIRTVSTIGDSPYEIQESLHPNYWGQLAQRNCLRQVWNGGNPVSGSCVVGGLGAATLTATGEPRMTLGPLDQEVMSLADE</sequence>
<name>A0ABS3I3G1_9MICO</name>
<dbReference type="InterPro" id="IPR036514">
    <property type="entry name" value="SGNH_hydro_sf"/>
</dbReference>
<dbReference type="PANTHER" id="PTHR37981:SF1">
    <property type="entry name" value="SGNH HYDROLASE-TYPE ESTERASE DOMAIN-CONTAINING PROTEIN"/>
    <property type="match status" value="1"/>
</dbReference>
<feature type="compositionally biased region" description="Low complexity" evidence="1">
    <location>
        <begin position="1"/>
        <end position="19"/>
    </location>
</feature>
<dbReference type="Proteomes" id="UP000664617">
    <property type="component" value="Unassembled WGS sequence"/>
</dbReference>
<reference evidence="2 3" key="1">
    <citation type="submission" date="2021-03" db="EMBL/GenBank/DDBJ databases">
        <authorList>
            <person name="Xin L."/>
        </authorList>
    </citation>
    <scope>NUCLEOTIDE SEQUENCE [LARGE SCALE GENOMIC DNA]</scope>
    <source>
        <strain evidence="2 3">XHU 5031</strain>
    </source>
</reference>
<accession>A0ABS3I3G1</accession>
<dbReference type="InterPro" id="IPR037460">
    <property type="entry name" value="SEST-like"/>
</dbReference>
<dbReference type="SUPFAM" id="SSF52266">
    <property type="entry name" value="SGNH hydrolase"/>
    <property type="match status" value="1"/>
</dbReference>
<protein>
    <recommendedName>
        <fullName evidence="4">SGNH hydrolase-type esterase domain-containing protein</fullName>
    </recommendedName>
</protein>
<feature type="region of interest" description="Disordered" evidence="1">
    <location>
        <begin position="1"/>
        <end position="25"/>
    </location>
</feature>
<proteinExistence type="predicted"/>
<organism evidence="2 3">
    <name type="scientific">Myceligenerans salitolerans</name>
    <dbReference type="NCBI Taxonomy" id="1230528"/>
    <lineage>
        <taxon>Bacteria</taxon>
        <taxon>Bacillati</taxon>
        <taxon>Actinomycetota</taxon>
        <taxon>Actinomycetes</taxon>
        <taxon>Micrococcales</taxon>
        <taxon>Promicromonosporaceae</taxon>
        <taxon>Myceligenerans</taxon>
    </lineage>
</organism>
<evidence type="ECO:0000256" key="1">
    <source>
        <dbReference type="SAM" id="MobiDB-lite"/>
    </source>
</evidence>
<keyword evidence="3" id="KW-1185">Reference proteome</keyword>
<evidence type="ECO:0008006" key="4">
    <source>
        <dbReference type="Google" id="ProtNLM"/>
    </source>
</evidence>
<dbReference type="EMBL" id="JAFMPK010000009">
    <property type="protein sequence ID" value="MBO0607527.1"/>
    <property type="molecule type" value="Genomic_DNA"/>
</dbReference>
<evidence type="ECO:0000313" key="3">
    <source>
        <dbReference type="Proteomes" id="UP000664617"/>
    </source>
</evidence>
<dbReference type="PANTHER" id="PTHR37981">
    <property type="entry name" value="LIPASE 2"/>
    <property type="match status" value="1"/>
</dbReference>
<gene>
    <name evidence="2" type="ORF">J0911_00600</name>
</gene>
<dbReference type="Gene3D" id="3.40.50.1110">
    <property type="entry name" value="SGNH hydrolase"/>
    <property type="match status" value="1"/>
</dbReference>
<comment type="caution">
    <text evidence="2">The sequence shown here is derived from an EMBL/GenBank/DDBJ whole genome shotgun (WGS) entry which is preliminary data.</text>
</comment>
<evidence type="ECO:0000313" key="2">
    <source>
        <dbReference type="EMBL" id="MBO0607527.1"/>
    </source>
</evidence>